<dbReference type="OrthoDB" id="160374at2759"/>
<proteinExistence type="predicted"/>
<dbReference type="PANTHER" id="PTHR15682">
    <property type="entry name" value="UNHEALTHY RIBOSOME BIOGENESIS PROTEIN 2 HOMOLOG"/>
    <property type="match status" value="1"/>
</dbReference>
<name>A0A9N8V6C2_9GLOM</name>
<protein>
    <submittedName>
        <fullName evidence="3">12091_t:CDS:1</fullName>
    </submittedName>
</protein>
<accession>A0A9N8V6C2</accession>
<comment type="caution">
    <text evidence="3">The sequence shown here is derived from an EMBL/GenBank/DDBJ whole genome shotgun (WGS) entry which is preliminary data.</text>
</comment>
<evidence type="ECO:0000313" key="3">
    <source>
        <dbReference type="EMBL" id="CAG8439747.1"/>
    </source>
</evidence>
<dbReference type="Proteomes" id="UP000789508">
    <property type="component" value="Unassembled WGS sequence"/>
</dbReference>
<dbReference type="GO" id="GO:0005730">
    <property type="term" value="C:nucleolus"/>
    <property type="evidence" value="ECO:0007669"/>
    <property type="project" value="TreeGrafter"/>
</dbReference>
<dbReference type="PANTHER" id="PTHR15682:SF2">
    <property type="entry name" value="UNHEALTHY RIBOSOME BIOGENESIS PROTEIN 2 HOMOLOG"/>
    <property type="match status" value="1"/>
</dbReference>
<gene>
    <name evidence="3" type="ORF">ALEPTO_LOCUS200</name>
</gene>
<keyword evidence="4" id="KW-1185">Reference proteome</keyword>
<dbReference type="InterPro" id="IPR052609">
    <property type="entry name" value="Ribosome_Biogenesis_Reg"/>
</dbReference>
<evidence type="ECO:0000313" key="4">
    <source>
        <dbReference type="Proteomes" id="UP000789508"/>
    </source>
</evidence>
<dbReference type="GO" id="GO:0042254">
    <property type="term" value="P:ribosome biogenesis"/>
    <property type="evidence" value="ECO:0007669"/>
    <property type="project" value="TreeGrafter"/>
</dbReference>
<evidence type="ECO:0000256" key="1">
    <source>
        <dbReference type="SAM" id="MobiDB-lite"/>
    </source>
</evidence>
<reference evidence="3" key="1">
    <citation type="submission" date="2021-06" db="EMBL/GenBank/DDBJ databases">
        <authorList>
            <person name="Kallberg Y."/>
            <person name="Tangrot J."/>
            <person name="Rosling A."/>
        </authorList>
    </citation>
    <scope>NUCLEOTIDE SEQUENCE</scope>
    <source>
        <strain evidence="3">FL130A</strain>
    </source>
</reference>
<feature type="domain" description="Nucleolar 27S pre-rRNA processing Urb2/Npa2 C-terminal" evidence="2">
    <location>
        <begin position="1640"/>
        <end position="1859"/>
    </location>
</feature>
<dbReference type="InterPro" id="IPR018849">
    <property type="entry name" value="Urb2/Npa2_C"/>
</dbReference>
<organism evidence="3 4">
    <name type="scientific">Ambispora leptoticha</name>
    <dbReference type="NCBI Taxonomy" id="144679"/>
    <lineage>
        <taxon>Eukaryota</taxon>
        <taxon>Fungi</taxon>
        <taxon>Fungi incertae sedis</taxon>
        <taxon>Mucoromycota</taxon>
        <taxon>Glomeromycotina</taxon>
        <taxon>Glomeromycetes</taxon>
        <taxon>Archaeosporales</taxon>
        <taxon>Ambisporaceae</taxon>
        <taxon>Ambispora</taxon>
    </lineage>
</organism>
<dbReference type="EMBL" id="CAJVPS010000009">
    <property type="protein sequence ID" value="CAG8439747.1"/>
    <property type="molecule type" value="Genomic_DNA"/>
</dbReference>
<evidence type="ECO:0000259" key="2">
    <source>
        <dbReference type="Pfam" id="PF10441"/>
    </source>
</evidence>
<dbReference type="Pfam" id="PF10441">
    <property type="entry name" value="Urb2"/>
    <property type="match status" value="1"/>
</dbReference>
<sequence>MSTEISFSSSEAVVKALKSNTISDNEKIKIANSIWKGKQEHEFDTFPHKEVFLAEWVSSSLVKSVGGKAVGEQQLGFEGTQQQEQLTSPAYLNQEYWILIQDILEFITRKWQTAVTHEINYIGASESAYTILQIFPGDDGDCEKISSSLSSVHSENITNTIRTIRILANSFNKIPITIAFSAVVNSIASSLDNAKRILDSNDVSTKATEILNIFEQSSNLFQIVMQCFDHFTTAFSINSLDITMYRPTLDHLTTLGLNTCNLYRSLIPFVDRSFDTIFRKSQKESRLANLLISEAKTKTVRAVKAHEQKNELGETSYNYENVMCISDNQKIITIKDAIHTGNVLKQKKRKRRDELDGGNDEDEKVTPYEVASVSSSINNFDAGIFDDEDNDSLLSSKLISLRKLILEFSSIVLRSLEKILLAISNPKKAYNIVFGKLLNELLQARHVLLIIKEKSFKEDEESDKNEEIILDKTIKHINRIIRFGLFQQEHLLEYVTIERDESWKLSLEHKTDKSNNDEKAPIASGYQKLFFDRIYNMMQNSSIDRDELSNPVVVMQAFPMLFQLFFEEIREKNESNDNNSRTPIKHLSLDKLRTFVFNFFVELLALLNQIISLAISGKEQMITLQIALGTQNQLISLLLHYNIYRPSNDEISQRQFVFLQTFMERLMNLANLYSREGMIQSSIFKTINYVLQLDLRVVDPHMEKLCEYLLLPSLDSDNECRSLIITFIEIYAKSREMERFLQCIFNGLKTMNANVVTLLRKPLYSIHVSIAQAHEIINIFINELIGTYFSEKIATTSYQKSNPRKKRKINSENEHLSPINDDNNTADLQVLPSPGPLIILFIHFLKVFKSAASSRFNERLKEPLQKLFDGFISPVLLSQSFDTIHETFLDRIIVPTLFLHCSLVDLFSVSYLKIYSAKNFVDGLFETVSNIKTPKVKLIMNKSIFQHIYLTNSNNLSVQTLITTVLETLLNNSEDTASLDFSWTGQLVDLTEDNFMIANAKLIINDWLDVVCNTCQESELVNIVRFIIKIFTSSSIDGKNSQGSINPQEVNLHNICVELARSAQFFEISNIRDVFIKTFFEELFGFVKQQIKDKKTLKQQNITELLDFLLPIISHQAIVTTPNFWKSLLPFFKPDLPITPAESSLFPITKVSAYFRTLLIFPIEYFEKREKDAILAVAFIVEKLILSLFRARNLADLRDILEFSLVCRSLTNRIVKIGNRENILRHYGEFLEWWMTSITSHSRQISEMRQNSDGSDDGNIVTSLHSNLVQITSEVLYTTIYQVLNRSRDKDVPFNHEYWKGVISIFKTLSRISLSIDQFSSWINAVNEKELELENNVDLRFLGDFLEACMDYFEKNNRSTRIYNREQKTITEKKIWDSFSGLCASLEQDLLKILDLWVNNTTNNLKNDDRTNQKIWAQKSAQMKNVLRVYSILLRHHRISIAHEIKSNNNNGVSSALGLLPRFLTLPIPLLRIAIEPIYNNITEKDNLRLLYSFNSEIVEIATTLFALALKFFADFDPPVSDVTISKIMALFWVMLKIVHDKVPIAEHLKFLFGNFIQKLSNEQYESIILCLLQKLGQLSYSFNSNVEQEITVFLVIVDLIFRESKQDQKKQLRKDFTQTLSGLCSIGQTTKLLNNRIRLLNVLASIVANKDFHLKGNDVSLVLSASVTIMSSSLSSTNRENTDATKKNTKKDIFDATCCLLHNLIRYNREQLASSFPSQNIYNDGQTHNGVHNNNGEEPLSVLDAEKLSRLLMILSKKQLSTQQPTNNDHERVDPTSASSQKVFAKYIPFVIVEYLGAQVDGRFSPQIRDALKSGVYALLDMCGERERDLIMVACGKVGKEIFKNLWKEYQNEWKYTGRG</sequence>
<feature type="region of interest" description="Disordered" evidence="1">
    <location>
        <begin position="800"/>
        <end position="821"/>
    </location>
</feature>